<protein>
    <submittedName>
        <fullName evidence="2">Uncharacterized protein</fullName>
    </submittedName>
</protein>
<evidence type="ECO:0000313" key="2">
    <source>
        <dbReference type="EMBL" id="MFB4197749.1"/>
    </source>
</evidence>
<evidence type="ECO:0000313" key="3">
    <source>
        <dbReference type="Proteomes" id="UP001577267"/>
    </source>
</evidence>
<reference evidence="2 3" key="1">
    <citation type="submission" date="2024-09" db="EMBL/GenBank/DDBJ databases">
        <title>Draft genome sequence of multifaceted antimicrobials producing Streptomyces sp. strain FH1.</title>
        <authorList>
            <person name="Hassan F."/>
            <person name="Ali H."/>
            <person name="Hassan N."/>
            <person name="Nawaz A."/>
        </authorList>
    </citation>
    <scope>NUCLEOTIDE SEQUENCE [LARGE SCALE GENOMIC DNA]</scope>
    <source>
        <strain evidence="2 3">FH1</strain>
    </source>
</reference>
<sequence>MAREAVAAALAVRGLADDATVVTAGPVRDGHITADRSGTDRITAGPVRGLGDGRPRPMPEDQPLW</sequence>
<evidence type="ECO:0000256" key="1">
    <source>
        <dbReference type="SAM" id="MobiDB-lite"/>
    </source>
</evidence>
<name>A0ABV4ZUT6_9ACTN</name>
<comment type="caution">
    <text evidence="2">The sequence shown here is derived from an EMBL/GenBank/DDBJ whole genome shotgun (WGS) entry which is preliminary data.</text>
</comment>
<dbReference type="RefSeq" id="WP_375066340.1">
    <property type="nucleotide sequence ID" value="NZ_JBHGBT010000046.1"/>
</dbReference>
<dbReference type="Proteomes" id="UP001577267">
    <property type="component" value="Unassembled WGS sequence"/>
</dbReference>
<dbReference type="EMBL" id="JBHGBT010000046">
    <property type="protein sequence ID" value="MFB4197749.1"/>
    <property type="molecule type" value="Genomic_DNA"/>
</dbReference>
<keyword evidence="3" id="KW-1185">Reference proteome</keyword>
<feature type="compositionally biased region" description="Basic and acidic residues" evidence="1">
    <location>
        <begin position="29"/>
        <end position="39"/>
    </location>
</feature>
<gene>
    <name evidence="2" type="ORF">ACE11A_25770</name>
</gene>
<proteinExistence type="predicted"/>
<feature type="region of interest" description="Disordered" evidence="1">
    <location>
        <begin position="29"/>
        <end position="65"/>
    </location>
</feature>
<organism evidence="2 3">
    <name type="scientific">Streptomyces carpaticus</name>
    <dbReference type="NCBI Taxonomy" id="285558"/>
    <lineage>
        <taxon>Bacteria</taxon>
        <taxon>Bacillati</taxon>
        <taxon>Actinomycetota</taxon>
        <taxon>Actinomycetes</taxon>
        <taxon>Kitasatosporales</taxon>
        <taxon>Streptomycetaceae</taxon>
        <taxon>Streptomyces</taxon>
    </lineage>
</organism>
<accession>A0ABV4ZUT6</accession>